<name>F6D9P8_THICA</name>
<evidence type="ECO:0000256" key="6">
    <source>
        <dbReference type="ARBA" id="ARBA00022827"/>
    </source>
</evidence>
<evidence type="ECO:0000313" key="13">
    <source>
        <dbReference type="EMBL" id="AEG32097.1"/>
    </source>
</evidence>
<gene>
    <name evidence="13" type="ordered locus">Thicy_1333</name>
</gene>
<dbReference type="GO" id="GO:0071949">
    <property type="term" value="F:FAD binding"/>
    <property type="evidence" value="ECO:0007669"/>
    <property type="project" value="TreeGrafter"/>
</dbReference>
<dbReference type="Pfam" id="PF02219">
    <property type="entry name" value="MTHFR"/>
    <property type="match status" value="1"/>
</dbReference>
<evidence type="ECO:0000256" key="5">
    <source>
        <dbReference type="ARBA" id="ARBA00022630"/>
    </source>
</evidence>
<dbReference type="GO" id="GO:0035999">
    <property type="term" value="P:tetrahydrofolate interconversion"/>
    <property type="evidence" value="ECO:0007669"/>
    <property type="project" value="UniProtKB-UniPathway"/>
</dbReference>
<evidence type="ECO:0000256" key="9">
    <source>
        <dbReference type="ARBA" id="ARBA00023167"/>
    </source>
</evidence>
<comment type="similarity">
    <text evidence="3 12">Belongs to the methylenetetrahydrofolate reductase family.</text>
</comment>
<dbReference type="PANTHER" id="PTHR45754">
    <property type="entry name" value="METHYLENETETRAHYDROFOLATE REDUCTASE"/>
    <property type="match status" value="1"/>
</dbReference>
<evidence type="ECO:0000256" key="4">
    <source>
        <dbReference type="ARBA" id="ARBA00022605"/>
    </source>
</evidence>
<accession>F6D9P8</accession>
<protein>
    <recommendedName>
        <fullName evidence="12">Methylenetetrahydrofolate reductase</fullName>
        <ecNumber evidence="12">1.5.1.54</ecNumber>
    </recommendedName>
</protein>
<dbReference type="RefSeq" id="WP_013835873.1">
    <property type="nucleotide sequence ID" value="NC_015581.1"/>
</dbReference>
<dbReference type="CDD" id="cd00537">
    <property type="entry name" value="MTHFR"/>
    <property type="match status" value="1"/>
</dbReference>
<dbReference type="OrthoDB" id="9812555at2"/>
<keyword evidence="7 12" id="KW-0560">Oxidoreductase</keyword>
<comment type="pathway">
    <text evidence="10">Amino-acid biosynthesis; L-methionine biosynthesis via de novo pathway.</text>
</comment>
<dbReference type="InterPro" id="IPR003171">
    <property type="entry name" value="Mehydrof_redctse-like"/>
</dbReference>
<evidence type="ECO:0000256" key="1">
    <source>
        <dbReference type="ARBA" id="ARBA00001974"/>
    </source>
</evidence>
<dbReference type="HOGENOM" id="CLU_025841_0_0_6"/>
<evidence type="ECO:0000256" key="8">
    <source>
        <dbReference type="ARBA" id="ARBA00023027"/>
    </source>
</evidence>
<keyword evidence="14" id="KW-1185">Reference proteome</keyword>
<dbReference type="eggNOG" id="COG0685">
    <property type="taxonomic scope" value="Bacteria"/>
</dbReference>
<evidence type="ECO:0000313" key="14">
    <source>
        <dbReference type="Proteomes" id="UP000009232"/>
    </source>
</evidence>
<evidence type="ECO:0000256" key="10">
    <source>
        <dbReference type="ARBA" id="ARBA00034478"/>
    </source>
</evidence>
<dbReference type="NCBIfam" id="TIGR00676">
    <property type="entry name" value="fadh2"/>
    <property type="match status" value="1"/>
</dbReference>
<dbReference type="KEGG" id="tcy:Thicy_1333"/>
<sequence length="289" mass="32651">MKSQQQYPQGFSLECFPPRTAEGSEKLNQVIDDLSVLNPEYISVTYGAGGTTQEKTLETVTHIQQSTRLDAVPHLTCIGATKDSIRALLKIYQDLGIKRIVALRGDMPSGMMDPGEFKYAADLVAFIRQETGNQFILEVAAYPETHPQARNCDQGIKHFKHKVDQGADAAITQYFFNADSYFYFIDSCEKAGIDLPIVPGIMPITNYEQLIRFSLMCGAEVPRWLKCRLESFDEDTASLRAFGQEYVTRLCQRLLDNGAPGLHFYSMNKTQPTLDIVRDLNWRNDNLQM</sequence>
<comment type="cofactor">
    <cofactor evidence="1 12">
        <name>FAD</name>
        <dbReference type="ChEBI" id="CHEBI:57692"/>
    </cofactor>
</comment>
<comment type="pathway">
    <text evidence="2 12">One-carbon metabolism; tetrahydrofolate interconversion.</text>
</comment>
<dbReference type="Proteomes" id="UP000009232">
    <property type="component" value="Chromosome"/>
</dbReference>
<evidence type="ECO:0000256" key="12">
    <source>
        <dbReference type="RuleBase" id="RU003862"/>
    </source>
</evidence>
<dbReference type="InterPro" id="IPR004620">
    <property type="entry name" value="MTHF_reductase_bac"/>
</dbReference>
<evidence type="ECO:0000256" key="7">
    <source>
        <dbReference type="ARBA" id="ARBA00023002"/>
    </source>
</evidence>
<dbReference type="EC" id="1.5.1.54" evidence="12"/>
<evidence type="ECO:0000256" key="3">
    <source>
        <dbReference type="ARBA" id="ARBA00006743"/>
    </source>
</evidence>
<dbReference type="EMBL" id="CP002776">
    <property type="protein sequence ID" value="AEG32097.1"/>
    <property type="molecule type" value="Genomic_DNA"/>
</dbReference>
<dbReference type="GO" id="GO:0106312">
    <property type="term" value="F:methylenetetrahydrofolate reductase (NADH) activity"/>
    <property type="evidence" value="ECO:0007669"/>
    <property type="project" value="UniProtKB-EC"/>
</dbReference>
<comment type="catalytic activity">
    <reaction evidence="11">
        <text>(6S)-5-methyl-5,6,7,8-tetrahydrofolate + NAD(+) = (6R)-5,10-methylene-5,6,7,8-tetrahydrofolate + NADH + H(+)</text>
        <dbReference type="Rhea" id="RHEA:19821"/>
        <dbReference type="ChEBI" id="CHEBI:15378"/>
        <dbReference type="ChEBI" id="CHEBI:15636"/>
        <dbReference type="ChEBI" id="CHEBI:18608"/>
        <dbReference type="ChEBI" id="CHEBI:57540"/>
        <dbReference type="ChEBI" id="CHEBI:57945"/>
        <dbReference type="EC" id="1.5.1.54"/>
    </reaction>
    <physiologicalReaction direction="right-to-left" evidence="11">
        <dbReference type="Rhea" id="RHEA:19823"/>
    </physiologicalReaction>
</comment>
<keyword evidence="9" id="KW-0486">Methionine biosynthesis</keyword>
<dbReference type="SUPFAM" id="SSF51730">
    <property type="entry name" value="FAD-linked oxidoreductase"/>
    <property type="match status" value="1"/>
</dbReference>
<evidence type="ECO:0000256" key="2">
    <source>
        <dbReference type="ARBA" id="ARBA00004777"/>
    </source>
</evidence>
<dbReference type="Gene3D" id="3.20.20.220">
    <property type="match status" value="1"/>
</dbReference>
<dbReference type="STRING" id="717773.Thicy_1333"/>
<keyword evidence="6 12" id="KW-0274">FAD</keyword>
<reference evidence="13 14" key="1">
    <citation type="submission" date="2011-05" db="EMBL/GenBank/DDBJ databases">
        <title>Complete sequence of Thioalkalimicrobium cyclicum ALM1.</title>
        <authorList>
            <consortium name="US DOE Joint Genome Institute"/>
            <person name="Lucas S."/>
            <person name="Han J."/>
            <person name="Lapidus A."/>
            <person name="Cheng J.-F."/>
            <person name="Goodwin L."/>
            <person name="Pitluck S."/>
            <person name="Peters L."/>
            <person name="Mikhailova N."/>
            <person name="Davenport K."/>
            <person name="Han C."/>
            <person name="Tapia R."/>
            <person name="Land M."/>
            <person name="Hauser L."/>
            <person name="Kyrpides N."/>
            <person name="Ivanova N."/>
            <person name="Pagani I."/>
            <person name="Kappler U."/>
            <person name="Woyke T."/>
        </authorList>
    </citation>
    <scope>NUCLEOTIDE SEQUENCE [LARGE SCALE GENOMIC DNA]</scope>
    <source>
        <strain evidence="14">DSM 14477 / JCM 11371 / ALM1</strain>
    </source>
</reference>
<dbReference type="PANTHER" id="PTHR45754:SF3">
    <property type="entry name" value="METHYLENETETRAHYDROFOLATE REDUCTASE (NADPH)"/>
    <property type="match status" value="1"/>
</dbReference>
<dbReference type="GO" id="GO:0009086">
    <property type="term" value="P:methionine biosynthetic process"/>
    <property type="evidence" value="ECO:0007669"/>
    <property type="project" value="UniProtKB-KW"/>
</dbReference>
<keyword evidence="5 12" id="KW-0285">Flavoprotein</keyword>
<dbReference type="InterPro" id="IPR029041">
    <property type="entry name" value="FAD-linked_oxidoreductase-like"/>
</dbReference>
<dbReference type="UniPathway" id="UPA00193"/>
<keyword evidence="4" id="KW-0028">Amino-acid biosynthesis</keyword>
<dbReference type="AlphaFoldDB" id="F6D9P8"/>
<organism evidence="13 14">
    <name type="scientific">Thiomicrospira cyclica (strain DSM 14477 / JCM 11371 / ALM1)</name>
    <name type="common">Thioalkalimicrobium cyclicum</name>
    <dbReference type="NCBI Taxonomy" id="717773"/>
    <lineage>
        <taxon>Bacteria</taxon>
        <taxon>Pseudomonadati</taxon>
        <taxon>Pseudomonadota</taxon>
        <taxon>Gammaproteobacteria</taxon>
        <taxon>Thiotrichales</taxon>
        <taxon>Piscirickettsiaceae</taxon>
        <taxon>Thiomicrospira</taxon>
    </lineage>
</organism>
<proteinExistence type="inferred from homology"/>
<evidence type="ECO:0000256" key="11">
    <source>
        <dbReference type="ARBA" id="ARBA00048628"/>
    </source>
</evidence>
<keyword evidence="8" id="KW-0520">NAD</keyword>
<dbReference type="GO" id="GO:0005829">
    <property type="term" value="C:cytosol"/>
    <property type="evidence" value="ECO:0007669"/>
    <property type="project" value="InterPro"/>
</dbReference>